<dbReference type="FunFam" id="2.60.40.60:FF:000181">
    <property type="entry name" value="Predicted protein"/>
    <property type="match status" value="1"/>
</dbReference>
<dbReference type="PANTHER" id="PTHR24025">
    <property type="entry name" value="DESMOGLEIN FAMILY MEMBER"/>
    <property type="match status" value="1"/>
</dbReference>
<keyword evidence="10" id="KW-1015">Disulfide bond</keyword>
<dbReference type="Gene3D" id="2.60.40.60">
    <property type="entry name" value="Cadherins"/>
    <property type="match status" value="5"/>
</dbReference>
<evidence type="ECO:0000256" key="1">
    <source>
        <dbReference type="ARBA" id="ARBA00004370"/>
    </source>
</evidence>
<keyword evidence="5" id="KW-0677">Repeat</keyword>
<dbReference type="SMART" id="SM00112">
    <property type="entry name" value="CA"/>
    <property type="match status" value="4"/>
</dbReference>
<dbReference type="FunFam" id="2.60.40.60:FF:000015">
    <property type="entry name" value="FAT atypical cadherin 1"/>
    <property type="match status" value="1"/>
</dbReference>
<dbReference type="Pfam" id="PF00028">
    <property type="entry name" value="Cadherin"/>
    <property type="match status" value="4"/>
</dbReference>
<dbReference type="PROSITE" id="PS00232">
    <property type="entry name" value="CADHERIN_1"/>
    <property type="match status" value="2"/>
</dbReference>
<evidence type="ECO:0000256" key="4">
    <source>
        <dbReference type="ARBA" id="ARBA00022729"/>
    </source>
</evidence>
<dbReference type="GO" id="GO:0005509">
    <property type="term" value="F:calcium ion binding"/>
    <property type="evidence" value="ECO:0007669"/>
    <property type="project" value="UniProtKB-UniRule"/>
</dbReference>
<dbReference type="GO" id="GO:0007156">
    <property type="term" value="P:homophilic cell adhesion via plasma membrane adhesion molecules"/>
    <property type="evidence" value="ECO:0007669"/>
    <property type="project" value="InterPro"/>
</dbReference>
<dbReference type="AlphaFoldDB" id="C3YVE3"/>
<dbReference type="EMBL" id="GG666557">
    <property type="protein sequence ID" value="EEN55666.1"/>
    <property type="molecule type" value="Genomic_DNA"/>
</dbReference>
<evidence type="ECO:0000256" key="9">
    <source>
        <dbReference type="ARBA" id="ARBA00023136"/>
    </source>
</evidence>
<dbReference type="STRING" id="7739.C3YVE3"/>
<evidence type="ECO:0000256" key="8">
    <source>
        <dbReference type="ARBA" id="ARBA00022989"/>
    </source>
</evidence>
<evidence type="ECO:0000256" key="10">
    <source>
        <dbReference type="ARBA" id="ARBA00023157"/>
    </source>
</evidence>
<sequence length="417" mass="44180">METTTGVIKLTANLDRENTDFYNLTVQATDMATSPLSNSSYVEVTVIDSNDNYPTFSPTVYSATVPEDQAISSTVVTVAVTDADIGTNADIAYSITAGNLEGKFGIQSNGAVTLADTLNYENTTQYTLTITATDDGYPPLSSEATVSITVVTIWVTDENDNTPVFNPDNYIINIEEDVAVNSAFYMLRANDADSGTNADLTYSITSGDALGQFSIATNGEVSVVSNLDRETTGQYILDVFVQDGGSPSLNATATVTVNVLDVNDNFPVFSSDPYTVSVYEDIAVGATVADVTATDADSGTNAQVSYTIIGGNEENKFVVNQADGPLLLANSLDRESNDTYNITLRAYDGGSPSLSTTVTVYVTVLDVNDNTALWTDANYTFYVSEDAAVGTSVGNISASDIDISNNADLRYSITNGD</sequence>
<keyword evidence="2" id="KW-0245">EGF-like domain</keyword>
<dbReference type="CDD" id="cd11304">
    <property type="entry name" value="Cadherin_repeat"/>
    <property type="match status" value="5"/>
</dbReference>
<evidence type="ECO:0000256" key="7">
    <source>
        <dbReference type="ARBA" id="ARBA00022889"/>
    </source>
</evidence>
<organism>
    <name type="scientific">Branchiostoma floridae</name>
    <name type="common">Florida lancelet</name>
    <name type="synonym">Amphioxus</name>
    <dbReference type="NCBI Taxonomy" id="7739"/>
    <lineage>
        <taxon>Eukaryota</taxon>
        <taxon>Metazoa</taxon>
        <taxon>Chordata</taxon>
        <taxon>Cephalochordata</taxon>
        <taxon>Leptocardii</taxon>
        <taxon>Amphioxiformes</taxon>
        <taxon>Branchiostomatidae</taxon>
        <taxon>Branchiostoma</taxon>
    </lineage>
</organism>
<dbReference type="PRINTS" id="PR00205">
    <property type="entry name" value="CADHERIN"/>
</dbReference>
<evidence type="ECO:0000256" key="5">
    <source>
        <dbReference type="ARBA" id="ARBA00022737"/>
    </source>
</evidence>
<reference evidence="13" key="1">
    <citation type="journal article" date="2008" name="Nature">
        <title>The amphioxus genome and the evolution of the chordate karyotype.</title>
        <authorList>
            <consortium name="US DOE Joint Genome Institute (JGI-PGF)"/>
            <person name="Putnam N.H."/>
            <person name="Butts T."/>
            <person name="Ferrier D.E.K."/>
            <person name="Furlong R.F."/>
            <person name="Hellsten U."/>
            <person name="Kawashima T."/>
            <person name="Robinson-Rechavi M."/>
            <person name="Shoguchi E."/>
            <person name="Terry A."/>
            <person name="Yu J.-K."/>
            <person name="Benito-Gutierrez E.L."/>
            <person name="Dubchak I."/>
            <person name="Garcia-Fernandez J."/>
            <person name="Gibson-Brown J.J."/>
            <person name="Grigoriev I.V."/>
            <person name="Horton A.C."/>
            <person name="de Jong P.J."/>
            <person name="Jurka J."/>
            <person name="Kapitonov V.V."/>
            <person name="Kohara Y."/>
            <person name="Kuroki Y."/>
            <person name="Lindquist E."/>
            <person name="Lucas S."/>
            <person name="Osoegawa K."/>
            <person name="Pennacchio L.A."/>
            <person name="Salamov A.A."/>
            <person name="Satou Y."/>
            <person name="Sauka-Spengler T."/>
            <person name="Schmutz J."/>
            <person name="Shin-I T."/>
            <person name="Toyoda A."/>
            <person name="Bronner-Fraser M."/>
            <person name="Fujiyama A."/>
            <person name="Holland L.Z."/>
            <person name="Holland P.W.H."/>
            <person name="Satoh N."/>
            <person name="Rokhsar D.S."/>
        </authorList>
    </citation>
    <scope>NUCLEOTIDE SEQUENCE [LARGE SCALE GENOMIC DNA]</scope>
    <source>
        <strain evidence="13">S238N-H82</strain>
        <tissue evidence="13">Testes</tissue>
    </source>
</reference>
<feature type="domain" description="Cadherin" evidence="12">
    <location>
        <begin position="270"/>
        <end position="381"/>
    </location>
</feature>
<dbReference type="PROSITE" id="PS50268">
    <property type="entry name" value="CADHERIN_2"/>
    <property type="match status" value="5"/>
</dbReference>
<keyword evidence="6 11" id="KW-0106">Calcium</keyword>
<comment type="subcellular location">
    <subcellularLocation>
        <location evidence="1">Membrane</location>
    </subcellularLocation>
</comment>
<dbReference type="eggNOG" id="KOG4289">
    <property type="taxonomic scope" value="Eukaryota"/>
</dbReference>
<feature type="domain" description="Cadherin" evidence="12">
    <location>
        <begin position="375"/>
        <end position="417"/>
    </location>
</feature>
<feature type="non-terminal residue" evidence="13">
    <location>
        <position position="417"/>
    </location>
</feature>
<keyword evidence="9" id="KW-0472">Membrane</keyword>
<keyword evidence="4" id="KW-0732">Signal</keyword>
<feature type="domain" description="Cadherin" evidence="12">
    <location>
        <begin position="1"/>
        <end position="56"/>
    </location>
</feature>
<evidence type="ECO:0000256" key="11">
    <source>
        <dbReference type="PROSITE-ProRule" id="PRU00043"/>
    </source>
</evidence>
<dbReference type="InterPro" id="IPR050971">
    <property type="entry name" value="Cadherin-domain_protein"/>
</dbReference>
<keyword evidence="7" id="KW-0130">Cell adhesion</keyword>
<evidence type="ECO:0000313" key="13">
    <source>
        <dbReference type="EMBL" id="EEN55666.1"/>
    </source>
</evidence>
<protein>
    <recommendedName>
        <fullName evidence="12">Cadherin domain-containing protein</fullName>
    </recommendedName>
</protein>
<dbReference type="InterPro" id="IPR002126">
    <property type="entry name" value="Cadherin-like_dom"/>
</dbReference>
<keyword evidence="3" id="KW-0812">Transmembrane</keyword>
<evidence type="ECO:0000256" key="2">
    <source>
        <dbReference type="ARBA" id="ARBA00022536"/>
    </source>
</evidence>
<proteinExistence type="predicted"/>
<dbReference type="PANTHER" id="PTHR24025:SF23">
    <property type="entry name" value="NEURAL-CADHERIN"/>
    <property type="match status" value="1"/>
</dbReference>
<dbReference type="InterPro" id="IPR015919">
    <property type="entry name" value="Cadherin-like_sf"/>
</dbReference>
<feature type="domain" description="Cadherin" evidence="12">
    <location>
        <begin position="57"/>
        <end position="165"/>
    </location>
</feature>
<evidence type="ECO:0000259" key="12">
    <source>
        <dbReference type="PROSITE" id="PS50268"/>
    </source>
</evidence>
<dbReference type="InParanoid" id="C3YVE3"/>
<keyword evidence="8" id="KW-1133">Transmembrane helix</keyword>
<dbReference type="InterPro" id="IPR020894">
    <property type="entry name" value="Cadherin_CS"/>
</dbReference>
<evidence type="ECO:0000256" key="6">
    <source>
        <dbReference type="ARBA" id="ARBA00022837"/>
    </source>
</evidence>
<evidence type="ECO:0000256" key="3">
    <source>
        <dbReference type="ARBA" id="ARBA00022692"/>
    </source>
</evidence>
<gene>
    <name evidence="13" type="ORF">BRAFLDRAFT_205652</name>
</gene>
<name>C3YVE3_BRAFL</name>
<dbReference type="FunFam" id="2.60.40.60:FF:000013">
    <property type="entry name" value="Cadherin EGF LAG seven-pass G-type receptor"/>
    <property type="match status" value="1"/>
</dbReference>
<dbReference type="GO" id="GO:0005886">
    <property type="term" value="C:plasma membrane"/>
    <property type="evidence" value="ECO:0007669"/>
    <property type="project" value="InterPro"/>
</dbReference>
<feature type="domain" description="Cadherin" evidence="12">
    <location>
        <begin position="166"/>
        <end position="269"/>
    </location>
</feature>
<dbReference type="SUPFAM" id="SSF49313">
    <property type="entry name" value="Cadherin-like"/>
    <property type="match status" value="5"/>
</dbReference>
<accession>C3YVE3</accession>